<dbReference type="GO" id="GO:0005230">
    <property type="term" value="F:extracellular ligand-gated monoatomic ion channel activity"/>
    <property type="evidence" value="ECO:0007669"/>
    <property type="project" value="InterPro"/>
</dbReference>
<proteinExistence type="predicted"/>
<evidence type="ECO:0000313" key="3">
    <source>
        <dbReference type="Proteomes" id="UP000050640"/>
    </source>
</evidence>
<dbReference type="InterPro" id="IPR036734">
    <property type="entry name" value="Neur_chan_lig-bd_sf"/>
</dbReference>
<dbReference type="STRING" id="1147741.A0A0R3RMY3"/>
<dbReference type="WBParaSite" id="EEL_0000284301-mRNA-1">
    <property type="protein sequence ID" value="EEL_0000284301-mRNA-1"/>
    <property type="gene ID" value="EEL_0000284301"/>
</dbReference>
<feature type="domain" description="Neurotransmitter-gated ion-channel ligand-binding" evidence="2">
    <location>
        <begin position="40"/>
        <end position="143"/>
    </location>
</feature>
<organism evidence="3 4">
    <name type="scientific">Elaeophora elaphi</name>
    <dbReference type="NCBI Taxonomy" id="1147741"/>
    <lineage>
        <taxon>Eukaryota</taxon>
        <taxon>Metazoa</taxon>
        <taxon>Ecdysozoa</taxon>
        <taxon>Nematoda</taxon>
        <taxon>Chromadorea</taxon>
        <taxon>Rhabditida</taxon>
        <taxon>Spirurina</taxon>
        <taxon>Spiruromorpha</taxon>
        <taxon>Filarioidea</taxon>
        <taxon>Onchocercidae</taxon>
        <taxon>Elaeophora</taxon>
    </lineage>
</organism>
<dbReference type="SUPFAM" id="SSF63712">
    <property type="entry name" value="Nicotinic receptor ligand binding domain-like"/>
    <property type="match status" value="1"/>
</dbReference>
<dbReference type="Gene3D" id="2.70.170.10">
    <property type="entry name" value="Neurotransmitter-gated ion-channel ligand-binding domain"/>
    <property type="match status" value="1"/>
</dbReference>
<reference evidence="4" key="1">
    <citation type="submission" date="2017-02" db="UniProtKB">
        <authorList>
            <consortium name="WormBaseParasite"/>
        </authorList>
    </citation>
    <scope>IDENTIFICATION</scope>
</reference>
<dbReference type="AlphaFoldDB" id="A0A0R3RMY3"/>
<evidence type="ECO:0000259" key="2">
    <source>
        <dbReference type="Pfam" id="PF02931"/>
    </source>
</evidence>
<sequence>MSAYKSMLSPLLSAIIVIVILLDKATARRRKCPEGFWKEDAIIQALMENYTKILPELEEAVQVDVEIHVQDVSALNEITADFNVDILYTQLWNDQSLSFANYNACKRNITMESKFISHIWTPNTCIINARRTTIHASPSDNIMEAVKFDK</sequence>
<keyword evidence="3" id="KW-1185">Reference proteome</keyword>
<dbReference type="GO" id="GO:0016020">
    <property type="term" value="C:membrane"/>
    <property type="evidence" value="ECO:0007669"/>
    <property type="project" value="InterPro"/>
</dbReference>
<protein>
    <submittedName>
        <fullName evidence="4">Neur_chan_LBD domain-containing protein</fullName>
    </submittedName>
</protein>
<evidence type="ECO:0000313" key="4">
    <source>
        <dbReference type="WBParaSite" id="EEL_0000284301-mRNA-1"/>
    </source>
</evidence>
<feature type="chain" id="PRO_5006447655" evidence="1">
    <location>
        <begin position="28"/>
        <end position="150"/>
    </location>
</feature>
<dbReference type="Proteomes" id="UP000050640">
    <property type="component" value="Unplaced"/>
</dbReference>
<name>A0A0R3RMY3_9BILA</name>
<dbReference type="Pfam" id="PF02931">
    <property type="entry name" value="Neur_chan_LBD"/>
    <property type="match status" value="1"/>
</dbReference>
<evidence type="ECO:0000256" key="1">
    <source>
        <dbReference type="SAM" id="SignalP"/>
    </source>
</evidence>
<accession>A0A0R3RMY3</accession>
<keyword evidence="1" id="KW-0732">Signal</keyword>
<dbReference type="InterPro" id="IPR006202">
    <property type="entry name" value="Neur_chan_lig-bd"/>
</dbReference>
<feature type="signal peptide" evidence="1">
    <location>
        <begin position="1"/>
        <end position="27"/>
    </location>
</feature>